<reference evidence="2 3" key="1">
    <citation type="submission" date="2020-05" db="EMBL/GenBank/DDBJ databases">
        <title>Draft genome sequence of Desulfovibrio sp. strain HN2T.</title>
        <authorList>
            <person name="Ueno A."/>
            <person name="Tamazawa S."/>
            <person name="Tamamura S."/>
            <person name="Murakami T."/>
            <person name="Kiyama T."/>
            <person name="Inomata H."/>
            <person name="Amano Y."/>
            <person name="Miyakawa K."/>
            <person name="Tamaki H."/>
            <person name="Naganuma T."/>
            <person name="Kaneko K."/>
        </authorList>
    </citation>
    <scope>NUCLEOTIDE SEQUENCE [LARGE SCALE GENOMIC DNA]</scope>
    <source>
        <strain evidence="2 3">HN2</strain>
    </source>
</reference>
<dbReference type="Gene3D" id="3.90.70.10">
    <property type="entry name" value="Cysteine proteinases"/>
    <property type="match status" value="1"/>
</dbReference>
<evidence type="ECO:0000259" key="1">
    <source>
        <dbReference type="Pfam" id="PF13529"/>
    </source>
</evidence>
<name>A0A7J0BP86_9BACT</name>
<protein>
    <recommendedName>
        <fullName evidence="1">Peptidase C39-like domain-containing protein</fullName>
    </recommendedName>
</protein>
<dbReference type="Pfam" id="PF13529">
    <property type="entry name" value="Peptidase_C39_2"/>
    <property type="match status" value="1"/>
</dbReference>
<accession>A0A7J0BP86</accession>
<dbReference type="EMBL" id="BLVO01000016">
    <property type="protein sequence ID" value="GFM35091.1"/>
    <property type="molecule type" value="Genomic_DNA"/>
</dbReference>
<dbReference type="Proteomes" id="UP000503840">
    <property type="component" value="Unassembled WGS sequence"/>
</dbReference>
<evidence type="ECO:0000313" key="3">
    <source>
        <dbReference type="Proteomes" id="UP000503840"/>
    </source>
</evidence>
<comment type="caution">
    <text evidence="2">The sequence shown here is derived from an EMBL/GenBank/DDBJ whole genome shotgun (WGS) entry which is preliminary data.</text>
</comment>
<organism evidence="2 3">
    <name type="scientific">Desulfovibrio subterraneus</name>
    <dbReference type="NCBI Taxonomy" id="2718620"/>
    <lineage>
        <taxon>Bacteria</taxon>
        <taxon>Pseudomonadati</taxon>
        <taxon>Thermodesulfobacteriota</taxon>
        <taxon>Desulfovibrionia</taxon>
        <taxon>Desulfovibrionales</taxon>
        <taxon>Desulfovibrionaceae</taxon>
        <taxon>Desulfovibrio</taxon>
    </lineage>
</organism>
<feature type="domain" description="Peptidase C39-like" evidence="1">
    <location>
        <begin position="14"/>
        <end position="122"/>
    </location>
</feature>
<dbReference type="InterPro" id="IPR039564">
    <property type="entry name" value="Peptidase_C39-like"/>
</dbReference>
<proteinExistence type="predicted"/>
<gene>
    <name evidence="2" type="ORF">DSM101010T_34560</name>
</gene>
<keyword evidence="3" id="KW-1185">Reference proteome</keyword>
<dbReference type="RefSeq" id="WP_174406724.1">
    <property type="nucleotide sequence ID" value="NZ_BLVO01000016.1"/>
</dbReference>
<dbReference type="AlphaFoldDB" id="A0A7J0BP86"/>
<evidence type="ECO:0000313" key="2">
    <source>
        <dbReference type="EMBL" id="GFM35091.1"/>
    </source>
</evidence>
<sequence length="157" mass="17490">MAFTPPADRQTIANVPFHAQDDYQCGPASLAGVLNFLGDPVSPDEIAQAVFRPELRGSVSLDLALYPRKRGHSSRFWRGKVEDIVRNVDAGRPLVLMQDLGIGPVSTYHFLVAVGYSPQGLIANTGRREYALLPWAEFLRTWERADNWTLLVEAKIL</sequence>